<evidence type="ECO:0000313" key="8">
    <source>
        <dbReference type="EMBL" id="OWP00868.1"/>
    </source>
</evidence>
<protein>
    <recommendedName>
        <fullName evidence="6">Transcriptional activator HAP2</fullName>
    </recommendedName>
</protein>
<comment type="subcellular location">
    <subcellularLocation>
        <location evidence="1 6">Nucleus</location>
    </subcellularLocation>
</comment>
<dbReference type="InterPro" id="IPR001289">
    <property type="entry name" value="NFYA"/>
</dbReference>
<dbReference type="GO" id="GO:0003700">
    <property type="term" value="F:DNA-binding transcription factor activity"/>
    <property type="evidence" value="ECO:0007669"/>
    <property type="project" value="UniProtKB-UniRule"/>
</dbReference>
<evidence type="ECO:0000256" key="4">
    <source>
        <dbReference type="ARBA" id="ARBA00023163"/>
    </source>
</evidence>
<feature type="region of interest" description="Disordered" evidence="7">
    <location>
        <begin position="245"/>
        <end position="313"/>
    </location>
</feature>
<feature type="compositionally biased region" description="Basic and acidic residues" evidence="7">
    <location>
        <begin position="508"/>
        <end position="523"/>
    </location>
</feature>
<dbReference type="InParanoid" id="A0A218YYZ1"/>
<dbReference type="GO" id="GO:0005634">
    <property type="term" value="C:nucleus"/>
    <property type="evidence" value="ECO:0007669"/>
    <property type="project" value="UniProtKB-SubCell"/>
</dbReference>
<feature type="region of interest" description="Disordered" evidence="7">
    <location>
        <begin position="477"/>
        <end position="575"/>
    </location>
</feature>
<comment type="subunit">
    <text evidence="6">Heterotrimer.</text>
</comment>
<feature type="compositionally biased region" description="Acidic residues" evidence="7">
    <location>
        <begin position="562"/>
        <end position="575"/>
    </location>
</feature>
<evidence type="ECO:0000256" key="2">
    <source>
        <dbReference type="ARBA" id="ARBA00023015"/>
    </source>
</evidence>
<evidence type="ECO:0000256" key="5">
    <source>
        <dbReference type="ARBA" id="ARBA00023242"/>
    </source>
</evidence>
<reference evidence="8 9" key="1">
    <citation type="submission" date="2017-04" db="EMBL/GenBank/DDBJ databases">
        <title>Draft genome sequence of Marssonina coronaria NL1: causal agent of apple blotch.</title>
        <authorList>
            <person name="Cheng Q."/>
        </authorList>
    </citation>
    <scope>NUCLEOTIDE SEQUENCE [LARGE SCALE GENOMIC DNA]</scope>
    <source>
        <strain evidence="8 9">NL1</strain>
    </source>
</reference>
<dbReference type="Proteomes" id="UP000242519">
    <property type="component" value="Unassembled WGS sequence"/>
</dbReference>
<dbReference type="STRING" id="503106.A0A218YYZ1"/>
<dbReference type="PROSITE" id="PS51152">
    <property type="entry name" value="NFYA_HAP2_2"/>
    <property type="match status" value="1"/>
</dbReference>
<keyword evidence="5 6" id="KW-0539">Nucleus</keyword>
<organism evidence="8 9">
    <name type="scientific">Diplocarpon coronariae</name>
    <dbReference type="NCBI Taxonomy" id="2795749"/>
    <lineage>
        <taxon>Eukaryota</taxon>
        <taxon>Fungi</taxon>
        <taxon>Dikarya</taxon>
        <taxon>Ascomycota</taxon>
        <taxon>Pezizomycotina</taxon>
        <taxon>Leotiomycetes</taxon>
        <taxon>Helotiales</taxon>
        <taxon>Drepanopezizaceae</taxon>
        <taxon>Diplocarpon</taxon>
    </lineage>
</organism>
<evidence type="ECO:0000256" key="3">
    <source>
        <dbReference type="ARBA" id="ARBA00023125"/>
    </source>
</evidence>
<comment type="function">
    <text evidence="6">Component of the sequence-specific heterotrimeric transcription factor (NF-Y) which specifically recognizes a 5'-CCAAT-3' box motif found in the promoters of its target genes.</text>
</comment>
<gene>
    <name evidence="8" type="ORF">B2J93_2561</name>
</gene>
<keyword evidence="3 6" id="KW-0238">DNA-binding</keyword>
<keyword evidence="9" id="KW-1185">Reference proteome</keyword>
<keyword evidence="4 6" id="KW-0804">Transcription</keyword>
<keyword evidence="2 6" id="KW-0805">Transcription regulation</keyword>
<dbReference type="GO" id="GO:0003677">
    <property type="term" value="F:DNA binding"/>
    <property type="evidence" value="ECO:0007669"/>
    <property type="project" value="UniProtKB-KW"/>
</dbReference>
<dbReference type="EMBL" id="MZNU01000302">
    <property type="protein sequence ID" value="OWP00868.1"/>
    <property type="molecule type" value="Genomic_DNA"/>
</dbReference>
<dbReference type="AlphaFoldDB" id="A0A218YYZ1"/>
<name>A0A218YYZ1_9HELO</name>
<dbReference type="Pfam" id="PF02045">
    <property type="entry name" value="CBFB_NFYA"/>
    <property type="match status" value="1"/>
</dbReference>
<dbReference type="OrthoDB" id="1097733at2759"/>
<evidence type="ECO:0000256" key="1">
    <source>
        <dbReference type="ARBA" id="ARBA00004123"/>
    </source>
</evidence>
<feature type="region of interest" description="Disordered" evidence="7">
    <location>
        <begin position="361"/>
        <end position="437"/>
    </location>
</feature>
<accession>A0A218YYZ1</accession>
<evidence type="ECO:0000313" key="9">
    <source>
        <dbReference type="Proteomes" id="UP000242519"/>
    </source>
</evidence>
<dbReference type="PANTHER" id="PTHR12632">
    <property type="entry name" value="TRANSCRIPTION FACTOR NF-Y ALPHA-RELATED"/>
    <property type="match status" value="1"/>
</dbReference>
<evidence type="ECO:0000256" key="6">
    <source>
        <dbReference type="RuleBase" id="RU367155"/>
    </source>
</evidence>
<feature type="compositionally biased region" description="Polar residues" evidence="7">
    <location>
        <begin position="274"/>
        <end position="303"/>
    </location>
</feature>
<dbReference type="SMART" id="SM00521">
    <property type="entry name" value="CBF"/>
    <property type="match status" value="1"/>
</dbReference>
<dbReference type="PRINTS" id="PR00616">
    <property type="entry name" value="CCAATSUBUNTB"/>
</dbReference>
<feature type="compositionally biased region" description="Polar residues" evidence="7">
    <location>
        <begin position="381"/>
        <end position="414"/>
    </location>
</feature>
<evidence type="ECO:0000256" key="7">
    <source>
        <dbReference type="SAM" id="MobiDB-lite"/>
    </source>
</evidence>
<dbReference type="Gene3D" id="6.10.250.2430">
    <property type="match status" value="1"/>
</dbReference>
<sequence>MRRGVTWLGTRGVPRFDRSSPLPVPVRRLTPLEGLASVPDAGLPVTTASPSCNSGSSLGLRSHMGLQGSILFFCGSVFEMAESSVEASNARPTKRAPFISFTQIASKRRHLPRQLTWKRRQSLISQPHQHPSKAPATSACICCAAPIAVYTYPTSHPTPSPASTPAHIGWTRRLPLAEHIDPTVSDDICQRTCAYRTNATPCAVNCDTDAYTRRTPAKHHTLEASTSWRQIQDPSTIMMEYQPYSQQAPGQHGHNPGHIPGGYPNPGQHPGAGSSITSPPQQSIHPHNSIHNQTSPILSSQAPPGNPGHGLNQQIQYQQPTYPQIPHYAMSGITPQSAAMAATAAAAGSTYSSLPDYGLQTSPRMGGPVPVKAETSRRSPKQMNSQIGHGQQARRMSNQVGESPAVSNSQSMLNHASRPSVPPMTNSQHLPQSPELVSGAMDESPLYVNAKQFHRILKRRVARQRLEEALRLTSKGRKPYLHESRHNHAMRRPRGPGGRFLTADEVAEIERTKGDGDDADKGPTEAPAQAAPGSGTKRKADSDNSTPSKKTKLSAAGRSSAEDEEEEDDDADDDG</sequence>
<comment type="similarity">
    <text evidence="6">Belongs to the NFYA/HAP2 subunit family.</text>
</comment>
<comment type="caution">
    <text evidence="8">The sequence shown here is derived from an EMBL/GenBank/DDBJ whole genome shotgun (WGS) entry which is preliminary data.</text>
</comment>
<proteinExistence type="inferred from homology"/>